<evidence type="ECO:0000259" key="5">
    <source>
        <dbReference type="PROSITE" id="PS51464"/>
    </source>
</evidence>
<evidence type="ECO:0000256" key="3">
    <source>
        <dbReference type="ARBA" id="ARBA00022801"/>
    </source>
</evidence>
<organism evidence="6 7">
    <name type="scientific">Clostridium novyi A str. 4552</name>
    <dbReference type="NCBI Taxonomy" id="1444289"/>
    <lineage>
        <taxon>Bacteria</taxon>
        <taxon>Bacillati</taxon>
        <taxon>Bacillota</taxon>
        <taxon>Clostridia</taxon>
        <taxon>Eubacteriales</taxon>
        <taxon>Clostridiaceae</taxon>
        <taxon>Clostridium</taxon>
    </lineage>
</organism>
<protein>
    <submittedName>
        <fullName evidence="6">Tagatose-6-phosphate ketose isomerase</fullName>
    </submittedName>
</protein>
<dbReference type="PANTHER" id="PTHR32502">
    <property type="entry name" value="N-ACETYLGALACTOSAMINE PERMEASE II COMPONENT-RELATED"/>
    <property type="match status" value="1"/>
</dbReference>
<gene>
    <name evidence="6" type="ORF">Z968_00660</name>
</gene>
<comment type="caution">
    <text evidence="6">The sequence shown here is derived from an EMBL/GenBank/DDBJ whole genome shotgun (WGS) entry which is preliminary data.</text>
</comment>
<dbReference type="GO" id="GO:0016853">
    <property type="term" value="F:isomerase activity"/>
    <property type="evidence" value="ECO:0007669"/>
    <property type="project" value="UniProtKB-KW"/>
</dbReference>
<dbReference type="Gene3D" id="3.40.50.10490">
    <property type="entry name" value="Glucose-6-phosphate isomerase like protein, domain 1"/>
    <property type="match status" value="2"/>
</dbReference>
<evidence type="ECO:0000313" key="6">
    <source>
        <dbReference type="EMBL" id="KGM98280.1"/>
    </source>
</evidence>
<sequence length="392" mass="43996">MNNLLGYSEEYLKERKGYITAKEICNQPKLWKETYEIILSQKEELKTFLDNFAKKPNARVVITGAGSSAFVGNSVVDYLNAKENIKIEAIATTDIVSHPLYYFKKDEPTLLISCARSGNSPESTAAVTLAEKIVDDINHLVITCNPEGKLALHAKRNDNNFLLLMPEESNDKGFAMTGSFSTMLLSCLLIFNLDKLETIGKQIENISLQGENVLTNNVELMKKIVAEKFKRTVYLGAANAFGLAKESALKVLELTAGKIASLYDTPLGFRHGPKSIIDDETLIIIFFSNDTYARGYEYDLLKELYSQNGSHKVLAISEYEDKSIEDNSDYFIAINKEEQEYEDDSFLTFDYLLNAQMYAFINSMELGIGPDNPCPTGEVNRVVKGVIIHDYR</sequence>
<dbReference type="CDD" id="cd05010">
    <property type="entry name" value="SIS_AgaS_like"/>
    <property type="match status" value="1"/>
</dbReference>
<dbReference type="PANTHER" id="PTHR32502:SF3">
    <property type="entry name" value="D-GALACTOSAMINE-6-PHOSPHATE DEAMINASE AGAS-RELATED"/>
    <property type="match status" value="1"/>
</dbReference>
<dbReference type="EMBL" id="JENJ01000002">
    <property type="protein sequence ID" value="KGM98280.1"/>
    <property type="molecule type" value="Genomic_DNA"/>
</dbReference>
<dbReference type="GO" id="GO:0097367">
    <property type="term" value="F:carbohydrate derivative binding"/>
    <property type="evidence" value="ECO:0007669"/>
    <property type="project" value="InterPro"/>
</dbReference>
<feature type="domain" description="SIS" evidence="5">
    <location>
        <begin position="220"/>
        <end position="373"/>
    </location>
</feature>
<comment type="catalytic activity">
    <reaction evidence="4">
        <text>D-galactosamine 6-phosphate + H2O = D-tagatopyranose 1-phosphate + NH4(+)</text>
        <dbReference type="Rhea" id="RHEA:47680"/>
        <dbReference type="ChEBI" id="CHEBI:15377"/>
        <dbReference type="ChEBI" id="CHEBI:28938"/>
        <dbReference type="ChEBI" id="CHEBI:71674"/>
        <dbReference type="ChEBI" id="CHEBI:138150"/>
    </reaction>
</comment>
<keyword evidence="2" id="KW-0677">Repeat</keyword>
<evidence type="ECO:0000256" key="4">
    <source>
        <dbReference type="ARBA" id="ARBA00029292"/>
    </source>
</evidence>
<dbReference type="GO" id="GO:0009401">
    <property type="term" value="P:phosphoenolpyruvate-dependent sugar phosphotransferase system"/>
    <property type="evidence" value="ECO:0007669"/>
    <property type="project" value="TreeGrafter"/>
</dbReference>
<dbReference type="OrthoDB" id="9779207at2"/>
<dbReference type="InterPro" id="IPR035466">
    <property type="entry name" value="GlmS/AgaS_SIS"/>
</dbReference>
<evidence type="ECO:0000256" key="1">
    <source>
        <dbReference type="ARBA" id="ARBA00007748"/>
    </source>
</evidence>
<evidence type="ECO:0000313" key="7">
    <source>
        <dbReference type="Proteomes" id="UP000030012"/>
    </source>
</evidence>
<proteinExistence type="inferred from homology"/>
<keyword evidence="3" id="KW-0378">Hydrolase</keyword>
<dbReference type="InterPro" id="IPR035464">
    <property type="entry name" value="SIS_AgaS"/>
</dbReference>
<comment type="similarity">
    <text evidence="1">Belongs to the SIS family. AgaS subfamily.</text>
</comment>
<keyword evidence="6" id="KW-0413">Isomerase</keyword>
<dbReference type="InterPro" id="IPR050303">
    <property type="entry name" value="GatZ_KbaZ_carbometab"/>
</dbReference>
<name>A0A0A0IFD7_CLONO</name>
<dbReference type="InterPro" id="IPR046348">
    <property type="entry name" value="SIS_dom_sf"/>
</dbReference>
<dbReference type="GO" id="GO:0005886">
    <property type="term" value="C:plasma membrane"/>
    <property type="evidence" value="ECO:0007669"/>
    <property type="project" value="TreeGrafter"/>
</dbReference>
<evidence type="ECO:0000256" key="2">
    <source>
        <dbReference type="ARBA" id="ARBA00022737"/>
    </source>
</evidence>
<reference evidence="6 7" key="1">
    <citation type="submission" date="2014-01" db="EMBL/GenBank/DDBJ databases">
        <title>Plasmidome dynamics in the species complex Clostridium novyi sensu lato converts strains of independent lineages into distinctly different pathogens.</title>
        <authorList>
            <person name="Skarin H."/>
            <person name="Segerman B."/>
        </authorList>
    </citation>
    <scope>NUCLEOTIDE SEQUENCE [LARGE SCALE GENOMIC DNA]</scope>
    <source>
        <strain evidence="6 7">4552</strain>
    </source>
</reference>
<dbReference type="Pfam" id="PF01380">
    <property type="entry name" value="SIS"/>
    <property type="match status" value="2"/>
</dbReference>
<dbReference type="GO" id="GO:1901135">
    <property type="term" value="P:carbohydrate derivative metabolic process"/>
    <property type="evidence" value="ECO:0007669"/>
    <property type="project" value="InterPro"/>
</dbReference>
<dbReference type="GO" id="GO:0016787">
    <property type="term" value="F:hydrolase activity"/>
    <property type="evidence" value="ECO:0007669"/>
    <property type="project" value="UniProtKB-KW"/>
</dbReference>
<dbReference type="CDD" id="cd05008">
    <property type="entry name" value="SIS_GlmS_GlmD_1"/>
    <property type="match status" value="1"/>
</dbReference>
<dbReference type="PROSITE" id="PS51464">
    <property type="entry name" value="SIS"/>
    <property type="match status" value="2"/>
</dbReference>
<feature type="domain" description="SIS" evidence="5">
    <location>
        <begin position="48"/>
        <end position="206"/>
    </location>
</feature>
<dbReference type="AlphaFoldDB" id="A0A0A0IFD7"/>
<dbReference type="RefSeq" id="WP_039251959.1">
    <property type="nucleotide sequence ID" value="NZ_JENJ01000002.1"/>
</dbReference>
<accession>A0A0A0IFD7</accession>
<dbReference type="InterPro" id="IPR001347">
    <property type="entry name" value="SIS_dom"/>
</dbReference>
<dbReference type="SUPFAM" id="SSF53697">
    <property type="entry name" value="SIS domain"/>
    <property type="match status" value="1"/>
</dbReference>
<dbReference type="Proteomes" id="UP000030012">
    <property type="component" value="Unassembled WGS sequence"/>
</dbReference>